<accession>A0ABV9Y3X4</accession>
<keyword evidence="3" id="KW-0732">Signal</keyword>
<dbReference type="NCBIfam" id="TIGR01643">
    <property type="entry name" value="YD_repeat_2x"/>
    <property type="match status" value="3"/>
</dbReference>
<sequence>MIVAPRKLARKVVSFAVVLVLTTSMGQAVALAQEAERQFVELQKEKSVPTRDLLYTPIHNPRDQDAFTAAEPASFPAAARGEVDFAGPGGTPAQAAARAAGTPIRAAGTPVAVGLDRSGQATARQAATGKVAVEVREPSSSAVVFSLTDAGGARDKPLEVAFDYSSFASLGGDYASRLRLVSLPGCAVSTPEKAECQVVTPVEGAENDVATRSLSGKATLKSAEPVVLAAVAAASGPAGSFAATSLAPAGSWSAGGASGDFAYGYPMRVPPAVGGAAPSVSLGYSAQSLDGRTSSTNNQASWAGDGWDLSPAGFIERQYKPCGLDLGGNNGQTKTGDQCWDADNATISLVGVSGRMIRKGDTNEWRAESDDGARIEKLPGAVNGDNNGEHWKVTTTDGTQYFLGLNRLPGWVEGKPETQSTWTLPVHGNHGGEDCHVPGSFDTSWCHQAYRWNLDYSVDPRGNVTTYYYNREFNHYGRNGDAAKGTQYVRGGWLDRIEYGLRDDNVFGHPGAKVGFQTAERCLPGPVTDCHPDHYDASTASAWPDVPFDQVCNAGEQCTHKLTPSFFTRKRLTKVVTSVDNGSGGFQDVDSWRLDHLFLATGDGLAPAMNLEKVTRTGLVGGSVELPPTVFGHKSMANRVDSSSDNQPPLTRHRLTSITGEAGGHTEIEYSEEDCRPHTRMPSSPESNPLRCYPSWWAPEGALEPQLHWFHKYVVVSVMDDARTGGAPRVLTKYEYDGDAAWHFDEARFAEPKRRTWSQWRGYQVVRTTKGDPSEPQTITETVYGRGMGGDKSWNPGDDPNGLPTGTRDAEPITTSEGEEIPDDERLRGFVREKRQYIANQLMGASVNDPYLPDTPTATDAAGEEAFVTGTASVRGRTWLEDDTWRRTKVDKHQFTAEGIAAVTEDHGDLAVTGDESCTRTRFARNENAWILTAASQVETITGTCATLTSPSTIQSIARSYYDGQGLNAPPTQGLITKAEVLDKWDASGTTWVTASQATYDSYGRPEDVHDARGEKTMTRYTPATGPVRQITSTNPLGHVTTEYLNPAWGVSVASVDVNNRRADLSYDPLGRLTAAWLPGHDKGTAKADAVFEYHYHTEKPSVVVSKQLQENDQYLAAYTLYDGMLRQRQTQAPAPGPDGGRQITDVFYDSRGLPYRTNGVYWNNTAPASGTLAGAYDVDIPNQTVTRYDGMERPVRATYRKFAVDQWSTVTSYGGDRVHTTPPPGGTATTVINDAQGRTTEKRQYTNGLGSTYDTTRYTYNAAGLLTALVDPANNTWGYTYDLRGRVVATDDPDTGHSTTTYDAAGQVLTTTDSQNRTIANAYDKLGRLTAKHQNSLTGPKLASWEYDTVTGGIGMVKSSKRYDGNLVYHKYVTGYDEAGRPTGQKFVIPVSPGVQAATYGIGQTYTYTGKPEAVRYAAVSSGGRVIVPAENVGSTYNTTNGALERTTGQDIYVSETNYSSFGEVLRLQYGSSATGVQNVAVTNFYEIGTRRPERAVAERQTTTDGELADRAYTYDPAGNITKIADTPENRAADIQCFAYDHLRRMTDAWTPSSANCATTKSAATLGGAAPYWHSWTFDKTGNRLTETQHATAGDTVRTTTYPTAGTAQPHAASSVTTTGPNGTSLDTFTYDTTGRTKTRKIGGDEQVLEYDAEGRVSKIVNPDGKESSYVYDADGARLISREPSATTLHVFGQEIRLETGTTTPTWTRWYSHGGETVAVRNSVSGLKWLVPDHQGTNQITVGTDANLTDTQRRQAPYGALRGTAPPSWPDHLGFVGGRNDESGLTQVGARLYDNASGRFLSVDPVLDNNDPQQLNGYAYANNSPVTFSDPTGLIIDNCGPDGVLCQSKETSIHGPMWEEEKKTYQALQRSAQQQSSIIDQETKNAAAAEGIPWEAYQQALADAHRTKWDVVKEVAWEVIRDISGWNDIVDCFTKGDIWGCAGLVTNLVPLAKVGKILEAGYKAVKAVANLSSIVDNARGVLNRVAAITARVQRSVVDRFRKTAPAGGCHSFVAGTLVLMADGSAKPISEVEIGDEVKATDPETGETTDREVVATIVHDDEGDMTRLTVRADNGATGTVDATSWHPVWVDTVDRFVNIGDLEPGQRLTAVNGITPQVAEVEPYTRLEPVYDLTVEGVHTYYVAVAGAEVLVHNCGTGNLSSEEAFSLATQTLNDKLDDMHATMSRSKIRNYSMASAAVDRLTGNVAVGLKKTGDGRGFCAEDICRAALIKDGARPEDIVYSEPVRPLSRGKEAVCVRCEGKFGRDVFASGTTFESDGL</sequence>
<feature type="region of interest" description="Disordered" evidence="2">
    <location>
        <begin position="768"/>
        <end position="816"/>
    </location>
</feature>
<feature type="signal peptide" evidence="3">
    <location>
        <begin position="1"/>
        <end position="30"/>
    </location>
</feature>
<evidence type="ECO:0000313" key="5">
    <source>
        <dbReference type="EMBL" id="MFC5056069.1"/>
    </source>
</evidence>
<dbReference type="InterPro" id="IPR056823">
    <property type="entry name" value="TEN-like_YD-shell"/>
</dbReference>
<proteinExistence type="predicted"/>
<organism evidence="5 6">
    <name type="scientific">Saccharothrix xinjiangensis</name>
    <dbReference type="NCBI Taxonomy" id="204798"/>
    <lineage>
        <taxon>Bacteria</taxon>
        <taxon>Bacillati</taxon>
        <taxon>Actinomycetota</taxon>
        <taxon>Actinomycetes</taxon>
        <taxon>Pseudonocardiales</taxon>
        <taxon>Pseudonocardiaceae</taxon>
        <taxon>Saccharothrix</taxon>
    </lineage>
</organism>
<dbReference type="Pfam" id="PF25023">
    <property type="entry name" value="TEN_YD-shell"/>
    <property type="match status" value="1"/>
</dbReference>
<dbReference type="InterPro" id="IPR050708">
    <property type="entry name" value="T6SS_VgrG/RHS"/>
</dbReference>
<dbReference type="Proteomes" id="UP001595833">
    <property type="component" value="Unassembled WGS sequence"/>
</dbReference>
<feature type="domain" description="Hint" evidence="4">
    <location>
        <begin position="2010"/>
        <end position="2112"/>
    </location>
</feature>
<dbReference type="Gene3D" id="2.180.10.10">
    <property type="entry name" value="RHS repeat-associated core"/>
    <property type="match status" value="1"/>
</dbReference>
<dbReference type="InterPro" id="IPR006530">
    <property type="entry name" value="YD"/>
</dbReference>
<feature type="chain" id="PRO_5046242175" evidence="3">
    <location>
        <begin position="31"/>
        <end position="2279"/>
    </location>
</feature>
<dbReference type="SUPFAM" id="SSF51294">
    <property type="entry name" value="Hedgehog/intein (Hint) domain"/>
    <property type="match status" value="1"/>
</dbReference>
<dbReference type="CDD" id="cd00081">
    <property type="entry name" value="Hint"/>
    <property type="match status" value="1"/>
</dbReference>
<dbReference type="SMART" id="SM00306">
    <property type="entry name" value="HintN"/>
    <property type="match status" value="1"/>
</dbReference>
<reference evidence="6" key="1">
    <citation type="journal article" date="2019" name="Int. J. Syst. Evol. Microbiol.">
        <title>The Global Catalogue of Microorganisms (GCM) 10K type strain sequencing project: providing services to taxonomists for standard genome sequencing and annotation.</title>
        <authorList>
            <consortium name="The Broad Institute Genomics Platform"/>
            <consortium name="The Broad Institute Genome Sequencing Center for Infectious Disease"/>
            <person name="Wu L."/>
            <person name="Ma J."/>
        </authorList>
    </citation>
    <scope>NUCLEOTIDE SEQUENCE [LARGE SCALE GENOMIC DNA]</scope>
    <source>
        <strain evidence="6">KCTC 12848</strain>
    </source>
</reference>
<dbReference type="NCBIfam" id="TIGR01443">
    <property type="entry name" value="intein_Cterm"/>
    <property type="match status" value="1"/>
</dbReference>
<name>A0ABV9Y3X4_9PSEU</name>
<evidence type="ECO:0000256" key="3">
    <source>
        <dbReference type="SAM" id="SignalP"/>
    </source>
</evidence>
<keyword evidence="1" id="KW-0677">Repeat</keyword>
<dbReference type="Gene3D" id="2.170.16.10">
    <property type="entry name" value="Hedgehog/Intein (Hint) domain"/>
    <property type="match status" value="1"/>
</dbReference>
<dbReference type="InterPro" id="IPR022385">
    <property type="entry name" value="Rhs_assc_core"/>
</dbReference>
<dbReference type="PANTHER" id="PTHR32305:SF17">
    <property type="entry name" value="TRNA NUCLEASE WAPA"/>
    <property type="match status" value="1"/>
</dbReference>
<feature type="compositionally biased region" description="Polar residues" evidence="2">
    <location>
        <begin position="640"/>
        <end position="649"/>
    </location>
</feature>
<feature type="region of interest" description="Disordered" evidence="2">
    <location>
        <begin position="639"/>
        <end position="665"/>
    </location>
</feature>
<evidence type="ECO:0000256" key="1">
    <source>
        <dbReference type="ARBA" id="ARBA00022737"/>
    </source>
</evidence>
<dbReference type="EMBL" id="JBHSJB010000018">
    <property type="protein sequence ID" value="MFC5056069.1"/>
    <property type="molecule type" value="Genomic_DNA"/>
</dbReference>
<dbReference type="PANTHER" id="PTHR32305">
    <property type="match status" value="1"/>
</dbReference>
<keyword evidence="6" id="KW-1185">Reference proteome</keyword>
<protein>
    <submittedName>
        <fullName evidence="5">RHS repeat-associated core domain-containing protein</fullName>
    </submittedName>
</protein>
<gene>
    <name evidence="5" type="ORF">ACFPFM_20215</name>
</gene>
<dbReference type="InterPro" id="IPR036844">
    <property type="entry name" value="Hint_dom_sf"/>
</dbReference>
<dbReference type="RefSeq" id="WP_344039629.1">
    <property type="nucleotide sequence ID" value="NZ_BAAAKE010000017.1"/>
</dbReference>
<evidence type="ECO:0000256" key="2">
    <source>
        <dbReference type="SAM" id="MobiDB-lite"/>
    </source>
</evidence>
<dbReference type="InterPro" id="IPR031325">
    <property type="entry name" value="RHS_repeat"/>
</dbReference>
<evidence type="ECO:0000313" key="6">
    <source>
        <dbReference type="Proteomes" id="UP001595833"/>
    </source>
</evidence>
<dbReference type="InterPro" id="IPR030934">
    <property type="entry name" value="Intein_C"/>
</dbReference>
<dbReference type="Pfam" id="PF05593">
    <property type="entry name" value="RHS_repeat"/>
    <property type="match status" value="1"/>
</dbReference>
<feature type="region of interest" description="Disordered" evidence="2">
    <location>
        <begin position="1606"/>
        <end position="1627"/>
    </location>
</feature>
<dbReference type="NCBIfam" id="TIGR03696">
    <property type="entry name" value="Rhs_assc_core"/>
    <property type="match status" value="1"/>
</dbReference>
<comment type="caution">
    <text evidence="5">The sequence shown here is derived from an EMBL/GenBank/DDBJ whole genome shotgun (WGS) entry which is preliminary data.</text>
</comment>
<dbReference type="Pfam" id="PF07591">
    <property type="entry name" value="PT-HINT"/>
    <property type="match status" value="1"/>
</dbReference>
<dbReference type="InterPro" id="IPR003587">
    <property type="entry name" value="Hint_dom_N"/>
</dbReference>
<dbReference type="PROSITE" id="PS50818">
    <property type="entry name" value="INTEIN_C_TER"/>
    <property type="match status" value="1"/>
</dbReference>
<evidence type="ECO:0000259" key="4">
    <source>
        <dbReference type="SMART" id="SM00306"/>
    </source>
</evidence>